<comment type="caution">
    <text evidence="1">The sequence shown here is derived from an EMBL/GenBank/DDBJ whole genome shotgun (WGS) entry which is preliminary data.</text>
</comment>
<name>A0A5J4UIT1_9EUKA</name>
<dbReference type="EMBL" id="SNRW01015867">
    <property type="protein sequence ID" value="KAA6369951.1"/>
    <property type="molecule type" value="Genomic_DNA"/>
</dbReference>
<evidence type="ECO:0000313" key="1">
    <source>
        <dbReference type="EMBL" id="KAA6369951.1"/>
    </source>
</evidence>
<accession>A0A5J4UIT1</accession>
<dbReference type="AlphaFoldDB" id="A0A5J4UIT1"/>
<reference evidence="1 2" key="1">
    <citation type="submission" date="2019-03" db="EMBL/GenBank/DDBJ databases">
        <title>Single cell metagenomics reveals metabolic interactions within the superorganism composed of flagellate Streblomastix strix and complex community of Bacteroidetes bacteria on its surface.</title>
        <authorList>
            <person name="Treitli S.C."/>
            <person name="Kolisko M."/>
            <person name="Husnik F."/>
            <person name="Keeling P."/>
            <person name="Hampl V."/>
        </authorList>
    </citation>
    <scope>NUCLEOTIDE SEQUENCE [LARGE SCALE GENOMIC DNA]</scope>
    <source>
        <strain evidence="1">ST1C</strain>
    </source>
</reference>
<protein>
    <submittedName>
        <fullName evidence="1">Uncharacterized protein</fullName>
    </submittedName>
</protein>
<organism evidence="1 2">
    <name type="scientific">Streblomastix strix</name>
    <dbReference type="NCBI Taxonomy" id="222440"/>
    <lineage>
        <taxon>Eukaryota</taxon>
        <taxon>Metamonada</taxon>
        <taxon>Preaxostyla</taxon>
        <taxon>Oxymonadida</taxon>
        <taxon>Streblomastigidae</taxon>
        <taxon>Streblomastix</taxon>
    </lineage>
</organism>
<dbReference type="Proteomes" id="UP000324800">
    <property type="component" value="Unassembled WGS sequence"/>
</dbReference>
<gene>
    <name evidence="1" type="ORF">EZS28_034522</name>
</gene>
<sequence length="173" mass="19250">MNLSSKGITLTSDESIFIPAIYISDQNTNVKLEEFIIYDITFQPQIAYSTDQLGGSALKIQNFTDTPPIIPPLILPLSHPKPDTSINKIINSTSFKDIQSSRDISNRGCAAVYEDIGDNGSLIIEDTSYTFCSYIVKDGGSIYAILYKTFRFKTKKTVTITRCRSSKDTLEVI</sequence>
<proteinExistence type="predicted"/>
<evidence type="ECO:0000313" key="2">
    <source>
        <dbReference type="Proteomes" id="UP000324800"/>
    </source>
</evidence>